<keyword evidence="3" id="KW-1185">Reference proteome</keyword>
<dbReference type="GeneID" id="89336505"/>
<accession>A0AAX4KWW3</accession>
<name>A0AAX4KWW3_9CREN</name>
<organism evidence="2 3">
    <name type="scientific">Sulfolobus tengchongensis</name>
    <dbReference type="NCBI Taxonomy" id="207809"/>
    <lineage>
        <taxon>Archaea</taxon>
        <taxon>Thermoproteota</taxon>
        <taxon>Thermoprotei</taxon>
        <taxon>Sulfolobales</taxon>
        <taxon>Sulfolobaceae</taxon>
        <taxon>Sulfolobus</taxon>
    </lineage>
</organism>
<gene>
    <name evidence="2" type="ORF">V6M85_07015</name>
</gene>
<proteinExistence type="predicted"/>
<dbReference type="Proteomes" id="UP001432202">
    <property type="component" value="Chromosome"/>
</dbReference>
<keyword evidence="1" id="KW-1133">Transmembrane helix</keyword>
<evidence type="ECO:0000313" key="2">
    <source>
        <dbReference type="EMBL" id="WWQ59259.1"/>
    </source>
</evidence>
<feature type="transmembrane region" description="Helical" evidence="1">
    <location>
        <begin position="7"/>
        <end position="26"/>
    </location>
</feature>
<protein>
    <submittedName>
        <fullName evidence="2">Uncharacterized protein</fullName>
    </submittedName>
</protein>
<keyword evidence="1" id="KW-0472">Membrane</keyword>
<dbReference type="EMBL" id="CP146016">
    <property type="protein sequence ID" value="WWQ59259.1"/>
    <property type="molecule type" value="Genomic_DNA"/>
</dbReference>
<sequence length="63" mass="7378">MKSWIKALLGISILLILFEALILYSIDLVSYPFLLYSSFLYFLSLLLALYLGDFNERKRAKKK</sequence>
<dbReference type="RefSeq" id="WP_338598296.1">
    <property type="nucleotide sequence ID" value="NZ_CP146016.1"/>
</dbReference>
<evidence type="ECO:0000313" key="3">
    <source>
        <dbReference type="Proteomes" id="UP001432202"/>
    </source>
</evidence>
<keyword evidence="1" id="KW-0812">Transmembrane</keyword>
<feature type="transmembrane region" description="Helical" evidence="1">
    <location>
        <begin position="32"/>
        <end position="52"/>
    </location>
</feature>
<dbReference type="AlphaFoldDB" id="A0AAX4KWW3"/>
<reference evidence="2 3" key="1">
    <citation type="submission" date="2024-02" db="EMBL/GenBank/DDBJ databases">
        <title>STSV induces naive adaptation in Sulfolobus.</title>
        <authorList>
            <person name="Xiang X."/>
            <person name="Song M."/>
        </authorList>
    </citation>
    <scope>NUCLEOTIDE SEQUENCE [LARGE SCALE GENOMIC DNA]</scope>
    <source>
        <strain evidence="2 3">RT2</strain>
    </source>
</reference>
<evidence type="ECO:0000256" key="1">
    <source>
        <dbReference type="SAM" id="Phobius"/>
    </source>
</evidence>